<keyword evidence="8" id="KW-0547">Nucleotide-binding</keyword>
<dbReference type="Pfam" id="PF00072">
    <property type="entry name" value="Response_reg"/>
    <property type="match status" value="1"/>
</dbReference>
<reference evidence="24 25" key="1">
    <citation type="submission" date="2016-02" db="EMBL/GenBank/DDBJ databases">
        <title>Genome sequence of Marichromatium gracile YL-28, a purple sulfur bacterium.</title>
        <authorList>
            <person name="Zhao C."/>
            <person name="Hong X."/>
            <person name="Chen S."/>
            <person name="Yang S."/>
        </authorList>
    </citation>
    <scope>NUCLEOTIDE SEQUENCE [LARGE SCALE GENOMIC DNA]</scope>
    <source>
        <strain evidence="24 25">YL28</strain>
    </source>
</reference>
<dbReference type="InterPro" id="IPR036097">
    <property type="entry name" value="HisK_dim/P_sf"/>
</dbReference>
<dbReference type="PROSITE" id="PS50109">
    <property type="entry name" value="HIS_KIN"/>
    <property type="match status" value="1"/>
</dbReference>
<dbReference type="PANTHER" id="PTHR45339">
    <property type="entry name" value="HYBRID SIGNAL TRANSDUCTION HISTIDINE KINASE J"/>
    <property type="match status" value="1"/>
</dbReference>
<evidence type="ECO:0000256" key="13">
    <source>
        <dbReference type="ARBA" id="ARBA00023136"/>
    </source>
</evidence>
<evidence type="ECO:0000259" key="20">
    <source>
        <dbReference type="PROSITE" id="PS50112"/>
    </source>
</evidence>
<keyword evidence="5 15" id="KW-0597">Phosphoprotein</keyword>
<feature type="domain" description="Response regulatory" evidence="19">
    <location>
        <begin position="751"/>
        <end position="870"/>
    </location>
</feature>
<dbReference type="SMART" id="SM00448">
    <property type="entry name" value="REC"/>
    <property type="match status" value="1"/>
</dbReference>
<dbReference type="PROSITE" id="PS50885">
    <property type="entry name" value="HAMP"/>
    <property type="match status" value="1"/>
</dbReference>
<dbReference type="SUPFAM" id="SSF47226">
    <property type="entry name" value="Histidine-containing phosphotransfer domain, HPT domain"/>
    <property type="match status" value="1"/>
</dbReference>
<accession>A0ABR5VL77</accession>
<evidence type="ECO:0000313" key="25">
    <source>
        <dbReference type="Proteomes" id="UP000075766"/>
    </source>
</evidence>
<dbReference type="CDD" id="cd00088">
    <property type="entry name" value="HPT"/>
    <property type="match status" value="1"/>
</dbReference>
<keyword evidence="11 17" id="KW-1133">Transmembrane helix</keyword>
<dbReference type="SUPFAM" id="SSF158472">
    <property type="entry name" value="HAMP domain-like"/>
    <property type="match status" value="1"/>
</dbReference>
<dbReference type="EC" id="2.7.13.3" evidence="3"/>
<dbReference type="Gene3D" id="3.30.565.10">
    <property type="entry name" value="Histidine kinase-like ATPase, C-terminal domain"/>
    <property type="match status" value="1"/>
</dbReference>
<evidence type="ECO:0000256" key="14">
    <source>
        <dbReference type="PROSITE-ProRule" id="PRU00110"/>
    </source>
</evidence>
<name>A0ABR5VL77_MARGR</name>
<keyword evidence="9" id="KW-0418">Kinase</keyword>
<evidence type="ECO:0000256" key="7">
    <source>
        <dbReference type="ARBA" id="ARBA00022692"/>
    </source>
</evidence>
<proteinExistence type="predicted"/>
<dbReference type="InterPro" id="IPR000700">
    <property type="entry name" value="PAS-assoc_C"/>
</dbReference>
<keyword evidence="25" id="KW-1185">Reference proteome</keyword>
<keyword evidence="13 17" id="KW-0472">Membrane</keyword>
<dbReference type="PANTHER" id="PTHR45339:SF1">
    <property type="entry name" value="HYBRID SIGNAL TRANSDUCTION HISTIDINE KINASE J"/>
    <property type="match status" value="1"/>
</dbReference>
<dbReference type="PROSITE" id="PS50894">
    <property type="entry name" value="HPT"/>
    <property type="match status" value="1"/>
</dbReference>
<keyword evidence="7 17" id="KW-0812">Transmembrane</keyword>
<evidence type="ECO:0000256" key="11">
    <source>
        <dbReference type="ARBA" id="ARBA00022989"/>
    </source>
</evidence>
<dbReference type="RefSeq" id="WP_062271431.1">
    <property type="nucleotide sequence ID" value="NZ_LSYU01000001.1"/>
</dbReference>
<dbReference type="InterPro" id="IPR036641">
    <property type="entry name" value="HPT_dom_sf"/>
</dbReference>
<dbReference type="SUPFAM" id="SSF47384">
    <property type="entry name" value="Homodimeric domain of signal transducing histidine kinase"/>
    <property type="match status" value="1"/>
</dbReference>
<evidence type="ECO:0000256" key="16">
    <source>
        <dbReference type="SAM" id="MobiDB-lite"/>
    </source>
</evidence>
<dbReference type="InterPro" id="IPR003660">
    <property type="entry name" value="HAMP_dom"/>
</dbReference>
<dbReference type="Gene3D" id="1.20.120.160">
    <property type="entry name" value="HPT domain"/>
    <property type="match status" value="1"/>
</dbReference>
<dbReference type="CDD" id="cd16922">
    <property type="entry name" value="HATPase_EvgS-ArcB-TorS-like"/>
    <property type="match status" value="1"/>
</dbReference>
<evidence type="ECO:0000259" key="21">
    <source>
        <dbReference type="PROSITE" id="PS50113"/>
    </source>
</evidence>
<dbReference type="Gene3D" id="3.40.50.2300">
    <property type="match status" value="1"/>
</dbReference>
<dbReference type="InterPro" id="IPR008207">
    <property type="entry name" value="Sig_transdc_His_kin_Hpt_dom"/>
</dbReference>
<feature type="domain" description="PAS" evidence="20">
    <location>
        <begin position="365"/>
        <end position="413"/>
    </location>
</feature>
<evidence type="ECO:0000256" key="4">
    <source>
        <dbReference type="ARBA" id="ARBA00022475"/>
    </source>
</evidence>
<dbReference type="SMART" id="SM00304">
    <property type="entry name" value="HAMP"/>
    <property type="match status" value="1"/>
</dbReference>
<organism evidence="24 25">
    <name type="scientific">Marichromatium gracile</name>
    <name type="common">Chromatium gracile</name>
    <dbReference type="NCBI Taxonomy" id="1048"/>
    <lineage>
        <taxon>Bacteria</taxon>
        <taxon>Pseudomonadati</taxon>
        <taxon>Pseudomonadota</taxon>
        <taxon>Gammaproteobacteria</taxon>
        <taxon>Chromatiales</taxon>
        <taxon>Chromatiaceae</taxon>
        <taxon>Marichromatium</taxon>
    </lineage>
</organism>
<dbReference type="Pfam" id="PF13426">
    <property type="entry name" value="PAS_9"/>
    <property type="match status" value="2"/>
</dbReference>
<comment type="caution">
    <text evidence="24">The sequence shown here is derived from an EMBL/GenBank/DDBJ whole genome shotgun (WGS) entry which is preliminary data.</text>
</comment>
<evidence type="ECO:0000256" key="2">
    <source>
        <dbReference type="ARBA" id="ARBA00004651"/>
    </source>
</evidence>
<dbReference type="InterPro" id="IPR001789">
    <property type="entry name" value="Sig_transdc_resp-reg_receiver"/>
</dbReference>
<dbReference type="SMART" id="SM00091">
    <property type="entry name" value="PAS"/>
    <property type="match status" value="2"/>
</dbReference>
<dbReference type="SUPFAM" id="SSF55785">
    <property type="entry name" value="PYP-like sensor domain (PAS domain)"/>
    <property type="match status" value="2"/>
</dbReference>
<dbReference type="CDD" id="cd06225">
    <property type="entry name" value="HAMP"/>
    <property type="match status" value="1"/>
</dbReference>
<dbReference type="SMART" id="SM00086">
    <property type="entry name" value="PAC"/>
    <property type="match status" value="2"/>
</dbReference>
<keyword evidence="6" id="KW-0808">Transferase</keyword>
<dbReference type="EMBL" id="LSYU01000001">
    <property type="protein sequence ID" value="KXX66465.1"/>
    <property type="molecule type" value="Genomic_DNA"/>
</dbReference>
<feature type="domain" description="Response regulatory" evidence="19">
    <location>
        <begin position="899"/>
        <end position="1016"/>
    </location>
</feature>
<dbReference type="SMART" id="SM00388">
    <property type="entry name" value="HisKA"/>
    <property type="match status" value="1"/>
</dbReference>
<feature type="transmembrane region" description="Helical" evidence="17">
    <location>
        <begin position="7"/>
        <end position="30"/>
    </location>
</feature>
<dbReference type="Gene3D" id="3.30.450.20">
    <property type="entry name" value="PAS domain"/>
    <property type="match status" value="2"/>
</dbReference>
<evidence type="ECO:0000256" key="10">
    <source>
        <dbReference type="ARBA" id="ARBA00022840"/>
    </source>
</evidence>
<dbReference type="SMART" id="SM00073">
    <property type="entry name" value="HPT"/>
    <property type="match status" value="1"/>
</dbReference>
<dbReference type="PROSITE" id="PS50113">
    <property type="entry name" value="PAC"/>
    <property type="match status" value="2"/>
</dbReference>
<comment type="catalytic activity">
    <reaction evidence="1">
        <text>ATP + protein L-histidine = ADP + protein N-phospho-L-histidine.</text>
        <dbReference type="EC" id="2.7.13.3"/>
    </reaction>
</comment>
<dbReference type="Pfam" id="PF00512">
    <property type="entry name" value="HisKA"/>
    <property type="match status" value="1"/>
</dbReference>
<dbReference type="InterPro" id="IPR011006">
    <property type="entry name" value="CheY-like_superfamily"/>
</dbReference>
<keyword evidence="4" id="KW-1003">Cell membrane</keyword>
<feature type="domain" description="HAMP" evidence="22">
    <location>
        <begin position="172"/>
        <end position="224"/>
    </location>
</feature>
<dbReference type="SUPFAM" id="SSF52172">
    <property type="entry name" value="CheY-like"/>
    <property type="match status" value="2"/>
</dbReference>
<feature type="modified residue" description="4-aspartylphosphate" evidence="15">
    <location>
        <position position="803"/>
    </location>
</feature>
<feature type="domain" description="Histidine kinase" evidence="18">
    <location>
        <begin position="510"/>
        <end position="732"/>
    </location>
</feature>
<feature type="domain" description="HPt" evidence="23">
    <location>
        <begin position="1060"/>
        <end position="1157"/>
    </location>
</feature>
<dbReference type="InterPro" id="IPR005467">
    <property type="entry name" value="His_kinase_dom"/>
</dbReference>
<protein>
    <recommendedName>
        <fullName evidence="3">histidine kinase</fullName>
        <ecNumber evidence="3">2.7.13.3</ecNumber>
    </recommendedName>
</protein>
<evidence type="ECO:0000256" key="1">
    <source>
        <dbReference type="ARBA" id="ARBA00000085"/>
    </source>
</evidence>
<evidence type="ECO:0000259" key="23">
    <source>
        <dbReference type="PROSITE" id="PS50894"/>
    </source>
</evidence>
<evidence type="ECO:0000256" key="3">
    <source>
        <dbReference type="ARBA" id="ARBA00012438"/>
    </source>
</evidence>
<evidence type="ECO:0000256" key="8">
    <source>
        <dbReference type="ARBA" id="ARBA00022741"/>
    </source>
</evidence>
<dbReference type="CDD" id="cd17546">
    <property type="entry name" value="REC_hyHK_CKI1_RcsC-like"/>
    <property type="match status" value="1"/>
</dbReference>
<dbReference type="Proteomes" id="UP000075766">
    <property type="component" value="Unassembled WGS sequence"/>
</dbReference>
<feature type="domain" description="PAC" evidence="21">
    <location>
        <begin position="440"/>
        <end position="492"/>
    </location>
</feature>
<evidence type="ECO:0000256" key="5">
    <source>
        <dbReference type="ARBA" id="ARBA00022553"/>
    </source>
</evidence>
<evidence type="ECO:0000256" key="17">
    <source>
        <dbReference type="SAM" id="Phobius"/>
    </source>
</evidence>
<keyword evidence="10" id="KW-0067">ATP-binding</keyword>
<sequence>MSFRLKTILGIALIETILLVILIVSGLGFLRSSNEAQLAQRAFTLTQFFAATIKDAVISTDLATIESALQEILDTPEVVYVRVYGQGMVLAEGGAPSALEHATPDHHQRQADDPVFDARAEIRVGTQSIGQVEMGFSTDHIHAVLASAQRWSSAIAAIEVVLVAIFSFVLGTILTRRLQRLHDGAEEVTRRGPGVQIPVQGRDEVARLTRSFNRMSGRLAETYEQLSAALQDSRELARATTQGEAKNAATLAASLDAIVTVDADGRIIEFNGNAEHIFGYAAREAIGASMSELLIPPAYRTAHEQGMERYLASGVGRVINRRIELSALHKDGHTFPVELNIAPIETEDDLIFTSFIRDITDRQRVEQELKLAAQALEADEAIFITNRDGEILRINEAFTRITGYSEAEVLGRNPRILSSGRHDRAFYQAMWASIAQRGGWRGELYNRRKDGTIYPESLSITAVKDAAGATTNYVAHFVDITERRRNEESLKTARRQAEAASEAKSRFLATMSHEIRTPLNSIINMNNLLLESDLDAEQRQFATAAVNGGQLLLALLNNVLDFSKIEAGKLTLERQWFRAIDIVNTVASLFSAEAQGKGIEIVVVAASGIPSEYHGDILRTKQVLTNLVGNAIKFTDSGGIRIGLDYRRSTDASRGTLLLEVEDTGIGISEAQQRTLFEEFVQADNSPTRRYQGSGLGLTISLRLVELMGGHLECRSREGEGSRFTAELPVSGRGAHDADLAETLGHLRHCKVDVFSANPVLLKGIVEQLERYGIASQPFDRAPDLEAALQRLDPEAASLVLLDTPSGAAQDVDVDYVKRLPSRYPRLRFVRLAPMGEVGAIDVSKRLGFRSVVRKPARLYSLLAYLAEALGVVTSAPAPATEAPPRPRDPDPRGMRPARILLVEDSPSNVAVATAILQKSKHEVVVAWSGEEAIECAEESRFDLILMDVSMPLMDGLEATRRIRAGGSPNRETTIIAMTANAFAEDRERCFSAGMNDFLSKPIDIGNLRRMIAKWLSLQPARRAPSPPEAPGPSPADRGSEPPVPHLDPNVLDQLADNTAPELVPELIGMFLEESAGRVATLIDQRASEDIGRIQTEAHSLKSGAGSFGALRLQRLAQEIEKAAKEKDREALATSLLELPNVAETSFQLLRQACAQWRGKSAAAQGREPSRPSGP</sequence>
<dbReference type="PROSITE" id="PS50110">
    <property type="entry name" value="RESPONSE_REGULATORY"/>
    <property type="match status" value="2"/>
</dbReference>
<feature type="modified residue" description="4-aspartylphosphate" evidence="15">
    <location>
        <position position="948"/>
    </location>
</feature>
<evidence type="ECO:0000256" key="9">
    <source>
        <dbReference type="ARBA" id="ARBA00022777"/>
    </source>
</evidence>
<evidence type="ECO:0000256" key="6">
    <source>
        <dbReference type="ARBA" id="ARBA00022679"/>
    </source>
</evidence>
<evidence type="ECO:0000259" key="18">
    <source>
        <dbReference type="PROSITE" id="PS50109"/>
    </source>
</evidence>
<dbReference type="NCBIfam" id="TIGR00229">
    <property type="entry name" value="sensory_box"/>
    <property type="match status" value="2"/>
</dbReference>
<gene>
    <name evidence="24" type="ORF">AY586_00670</name>
</gene>
<feature type="domain" description="PAS" evidence="20">
    <location>
        <begin position="243"/>
        <end position="314"/>
    </location>
</feature>
<feature type="compositionally biased region" description="Pro residues" evidence="16">
    <location>
        <begin position="1025"/>
        <end position="1034"/>
    </location>
</feature>
<dbReference type="SMART" id="SM00387">
    <property type="entry name" value="HATPase_c"/>
    <property type="match status" value="1"/>
</dbReference>
<dbReference type="InterPro" id="IPR000014">
    <property type="entry name" value="PAS"/>
</dbReference>
<dbReference type="Pfam" id="PF01627">
    <property type="entry name" value="Hpt"/>
    <property type="match status" value="1"/>
</dbReference>
<evidence type="ECO:0000313" key="24">
    <source>
        <dbReference type="EMBL" id="KXX66465.1"/>
    </source>
</evidence>
<feature type="transmembrane region" description="Helical" evidence="17">
    <location>
        <begin position="154"/>
        <end position="174"/>
    </location>
</feature>
<feature type="domain" description="PAC" evidence="21">
    <location>
        <begin position="321"/>
        <end position="371"/>
    </location>
</feature>
<dbReference type="Gene3D" id="1.10.287.130">
    <property type="match status" value="1"/>
</dbReference>
<dbReference type="InterPro" id="IPR001610">
    <property type="entry name" value="PAC"/>
</dbReference>
<dbReference type="PROSITE" id="PS50112">
    <property type="entry name" value="PAS"/>
    <property type="match status" value="2"/>
</dbReference>
<evidence type="ECO:0000256" key="15">
    <source>
        <dbReference type="PROSITE-ProRule" id="PRU00169"/>
    </source>
</evidence>
<dbReference type="Pfam" id="PF02518">
    <property type="entry name" value="HATPase_c"/>
    <property type="match status" value="1"/>
</dbReference>
<feature type="modified residue" description="Phosphohistidine" evidence="14">
    <location>
        <position position="1099"/>
    </location>
</feature>
<keyword evidence="12" id="KW-0902">Two-component regulatory system</keyword>
<evidence type="ECO:0000259" key="19">
    <source>
        <dbReference type="PROSITE" id="PS50110"/>
    </source>
</evidence>
<dbReference type="Pfam" id="PF00672">
    <property type="entry name" value="HAMP"/>
    <property type="match status" value="1"/>
</dbReference>
<comment type="subcellular location">
    <subcellularLocation>
        <location evidence="2">Cell membrane</location>
        <topology evidence="2">Multi-pass membrane protein</topology>
    </subcellularLocation>
</comment>
<dbReference type="CDD" id="cd00130">
    <property type="entry name" value="PAS"/>
    <property type="match status" value="2"/>
</dbReference>
<dbReference type="InterPro" id="IPR035965">
    <property type="entry name" value="PAS-like_dom_sf"/>
</dbReference>
<feature type="region of interest" description="Disordered" evidence="16">
    <location>
        <begin position="1019"/>
        <end position="1052"/>
    </location>
</feature>
<dbReference type="Gene3D" id="6.10.340.10">
    <property type="match status" value="1"/>
</dbReference>
<dbReference type="CDD" id="cd00082">
    <property type="entry name" value="HisKA"/>
    <property type="match status" value="1"/>
</dbReference>
<dbReference type="InterPro" id="IPR003661">
    <property type="entry name" value="HisK_dim/P_dom"/>
</dbReference>
<dbReference type="PRINTS" id="PR00344">
    <property type="entry name" value="BCTRLSENSOR"/>
</dbReference>
<dbReference type="InterPro" id="IPR003594">
    <property type="entry name" value="HATPase_dom"/>
</dbReference>
<dbReference type="InterPro" id="IPR004358">
    <property type="entry name" value="Sig_transdc_His_kin-like_C"/>
</dbReference>
<dbReference type="SUPFAM" id="SSF55874">
    <property type="entry name" value="ATPase domain of HSP90 chaperone/DNA topoisomerase II/histidine kinase"/>
    <property type="match status" value="1"/>
</dbReference>
<dbReference type="InterPro" id="IPR036890">
    <property type="entry name" value="HATPase_C_sf"/>
</dbReference>
<evidence type="ECO:0000259" key="22">
    <source>
        <dbReference type="PROSITE" id="PS50885"/>
    </source>
</evidence>
<evidence type="ECO:0000256" key="12">
    <source>
        <dbReference type="ARBA" id="ARBA00023012"/>
    </source>
</evidence>